<protein>
    <recommendedName>
        <fullName evidence="5">DUF1232 domain-containing protein</fullName>
    </recommendedName>
</protein>
<evidence type="ECO:0000256" key="2">
    <source>
        <dbReference type="ARBA" id="ARBA00022692"/>
    </source>
</evidence>
<keyword evidence="4" id="KW-0472">Membrane</keyword>
<organism evidence="6 7">
    <name type="scientific">Pseudomonas indica</name>
    <dbReference type="NCBI Taxonomy" id="137658"/>
    <lineage>
        <taxon>Bacteria</taxon>
        <taxon>Pseudomonadati</taxon>
        <taxon>Pseudomonadota</taxon>
        <taxon>Gammaproteobacteria</taxon>
        <taxon>Pseudomonadales</taxon>
        <taxon>Pseudomonadaceae</taxon>
        <taxon>Pseudomonas</taxon>
    </lineage>
</organism>
<proteinExistence type="predicted"/>
<evidence type="ECO:0000256" key="3">
    <source>
        <dbReference type="ARBA" id="ARBA00022989"/>
    </source>
</evidence>
<keyword evidence="3" id="KW-1133">Transmembrane helix</keyword>
<evidence type="ECO:0000259" key="5">
    <source>
        <dbReference type="Pfam" id="PF06803"/>
    </source>
</evidence>
<dbReference type="InterPro" id="IPR010652">
    <property type="entry name" value="DUF1232"/>
</dbReference>
<evidence type="ECO:0000256" key="4">
    <source>
        <dbReference type="ARBA" id="ARBA00023136"/>
    </source>
</evidence>
<comment type="subcellular location">
    <subcellularLocation>
        <location evidence="1">Endomembrane system</location>
        <topology evidence="1">Multi-pass membrane protein</topology>
    </subcellularLocation>
</comment>
<dbReference type="Proteomes" id="UP000198706">
    <property type="component" value="Unassembled WGS sequence"/>
</dbReference>
<dbReference type="EMBL" id="FNFD01000002">
    <property type="protein sequence ID" value="SDJ66772.1"/>
    <property type="molecule type" value="Genomic_DNA"/>
</dbReference>
<gene>
    <name evidence="6" type="ORF">SAMN05216186_102273</name>
</gene>
<keyword evidence="7" id="KW-1185">Reference proteome</keyword>
<sequence>MKAPWNFARYLPVAERLLVRGRLPKLLLAVAKKGGREGRRLGGVKDDLRLLQALCLAWWRGEYRAIGSQALVASVAALAYFLSPMDAIPDWLLAIGLIDDLAVLAWVLRTWRTELDAFRAWHFAQPAERVAPPLLPAPGRQE</sequence>
<dbReference type="GO" id="GO:0012505">
    <property type="term" value="C:endomembrane system"/>
    <property type="evidence" value="ECO:0007669"/>
    <property type="project" value="UniProtKB-SubCell"/>
</dbReference>
<name>A0A1G8VLA0_9PSED</name>
<dbReference type="STRING" id="137658.SAMN05216186_102273"/>
<dbReference type="AlphaFoldDB" id="A0A1G8VLA0"/>
<keyword evidence="2" id="KW-0812">Transmembrane</keyword>
<reference evidence="6 7" key="1">
    <citation type="submission" date="2016-10" db="EMBL/GenBank/DDBJ databases">
        <authorList>
            <person name="de Groot N.N."/>
        </authorList>
    </citation>
    <scope>NUCLEOTIDE SEQUENCE [LARGE SCALE GENOMIC DNA]</scope>
    <source>
        <strain evidence="6 7">JCM 21544</strain>
    </source>
</reference>
<evidence type="ECO:0000256" key="1">
    <source>
        <dbReference type="ARBA" id="ARBA00004127"/>
    </source>
</evidence>
<dbReference type="Pfam" id="PF06803">
    <property type="entry name" value="DUF1232"/>
    <property type="match status" value="1"/>
</dbReference>
<dbReference type="OrthoDB" id="9804184at2"/>
<dbReference type="RefSeq" id="WP_084334897.1">
    <property type="nucleotide sequence ID" value="NZ_FNFD01000002.1"/>
</dbReference>
<accession>A0A1G8VLA0</accession>
<evidence type="ECO:0000313" key="7">
    <source>
        <dbReference type="Proteomes" id="UP000198706"/>
    </source>
</evidence>
<evidence type="ECO:0000313" key="6">
    <source>
        <dbReference type="EMBL" id="SDJ66772.1"/>
    </source>
</evidence>
<feature type="domain" description="DUF1232" evidence="5">
    <location>
        <begin position="71"/>
        <end position="106"/>
    </location>
</feature>